<dbReference type="RefSeq" id="WP_101583139.1">
    <property type="nucleotide sequence ID" value="NZ_BJME01000010.1"/>
</dbReference>
<evidence type="ECO:0000313" key="2">
    <source>
        <dbReference type="Proteomes" id="UP000234525"/>
    </source>
</evidence>
<accession>A0A2H1I7F3</accession>
<dbReference type="Gene3D" id="1.25.40.290">
    <property type="entry name" value="ARM repeat domains"/>
    <property type="match status" value="1"/>
</dbReference>
<organism evidence="1 2">
    <name type="scientific">Brevibacterium aurantiacum</name>
    <dbReference type="NCBI Taxonomy" id="273384"/>
    <lineage>
        <taxon>Bacteria</taxon>
        <taxon>Bacillati</taxon>
        <taxon>Actinomycetota</taxon>
        <taxon>Actinomycetes</taxon>
        <taxon>Micrococcales</taxon>
        <taxon>Brevibacteriaceae</taxon>
        <taxon>Brevibacterium</taxon>
    </lineage>
</organism>
<reference evidence="1" key="1">
    <citation type="submission" date="2017-03" db="EMBL/GenBank/DDBJ databases">
        <authorList>
            <person name="Monnet C."/>
        </authorList>
    </citation>
    <scope>NUCLEOTIDE SEQUENCE [LARGE SCALE GENOMIC DNA]</scope>
    <source>
        <strain evidence="1">ATCC 9175</strain>
    </source>
</reference>
<dbReference type="InterPro" id="IPR016024">
    <property type="entry name" value="ARM-type_fold"/>
</dbReference>
<evidence type="ECO:0000313" key="1">
    <source>
        <dbReference type="EMBL" id="SMX71108.1"/>
    </source>
</evidence>
<dbReference type="EMBL" id="FXZB01000005">
    <property type="protein sequence ID" value="SMX71108.1"/>
    <property type="molecule type" value="Genomic_DNA"/>
</dbReference>
<dbReference type="AlphaFoldDB" id="A0A2H1I7F3"/>
<dbReference type="InterPro" id="IPR014825">
    <property type="entry name" value="DNA_alkylation"/>
</dbReference>
<proteinExistence type="predicted"/>
<gene>
    <name evidence="1" type="ORF">BAUR9175_01025</name>
</gene>
<keyword evidence="2" id="KW-1185">Reference proteome</keyword>
<comment type="caution">
    <text evidence="1">The sequence shown here is derived from an EMBL/GenBank/DDBJ whole genome shotgun (WGS) entry which is preliminary data.</text>
</comment>
<name>A0A2H1I7F3_BREAU</name>
<dbReference type="Proteomes" id="UP000234525">
    <property type="component" value="Unassembled WGS sequence"/>
</dbReference>
<dbReference type="SUPFAM" id="SSF48371">
    <property type="entry name" value="ARM repeat"/>
    <property type="match status" value="1"/>
</dbReference>
<dbReference type="GeneID" id="60905920"/>
<sequence>MADFKDELSPELIRALGQDLSVAWAAFDRAGFERTAGENLVGLEMKARIQQIAHALCASMPADLDVADEVIRRVLAGGGMQGWASLPVNEYVAVAMLGRPDIGLPLLAALTPRYTAEFAIRHFIEAQYEPTMERLRAWVADPDEHVRRLVSEGTRPRLPWGQRLTRFIADPRPALELLEELVNDESLYVRRSVANHLNDIAKDHPDVVLEAARRWAAKSTRGDYVVRHGLRTLIKRGDPEALSILGFDPEAPIEITGLECSHPSIPIGGETTIAFTLRAAAETKATIDYVVHYQGAHGPKAGKVFKLSVRDLPAGEAVSFVRRHRFAPVATRRIHPGPHLIEVQVNGRVLGKAVVDVYAPAATDPQEH</sequence>
<protein>
    <submittedName>
        <fullName evidence="1">3-methyladenine DNA glycosylase AlkC</fullName>
    </submittedName>
</protein>
<dbReference type="Pfam" id="PF08713">
    <property type="entry name" value="DNA_alkylation"/>
    <property type="match status" value="1"/>
</dbReference>